<gene>
    <name evidence="1" type="ORF">O1D97_15515</name>
</gene>
<evidence type="ECO:0000313" key="1">
    <source>
        <dbReference type="EMBL" id="MCZ2722982.1"/>
    </source>
</evidence>
<protein>
    <recommendedName>
        <fullName evidence="3">GntR family transcriptional regulator</fullName>
    </recommendedName>
</protein>
<reference evidence="1" key="1">
    <citation type="submission" date="2022-12" db="EMBL/GenBank/DDBJ databases">
        <title>Marinomonas 15G1-11 sp. nov, isolated from marine algae.</title>
        <authorList>
            <person name="Butt M."/>
            <person name="Choi D.G."/>
            <person name="Kim J.M."/>
            <person name="Lee J.K."/>
            <person name="Baek J.H."/>
            <person name="Jeon C.O."/>
        </authorList>
    </citation>
    <scope>NUCLEOTIDE SEQUENCE</scope>
    <source>
        <strain evidence="1">15G1-11</strain>
    </source>
</reference>
<dbReference type="EMBL" id="JAPUBN010000019">
    <property type="protein sequence ID" value="MCZ2722982.1"/>
    <property type="molecule type" value="Genomic_DNA"/>
</dbReference>
<evidence type="ECO:0000313" key="2">
    <source>
        <dbReference type="Proteomes" id="UP001149719"/>
    </source>
</evidence>
<accession>A0ABT4JX66</accession>
<organism evidence="1 2">
    <name type="scientific">Marinomonas phaeophyticola</name>
    <dbReference type="NCBI Taxonomy" id="3004091"/>
    <lineage>
        <taxon>Bacteria</taxon>
        <taxon>Pseudomonadati</taxon>
        <taxon>Pseudomonadota</taxon>
        <taxon>Gammaproteobacteria</taxon>
        <taxon>Oceanospirillales</taxon>
        <taxon>Oceanospirillaceae</taxon>
        <taxon>Marinomonas</taxon>
    </lineage>
</organism>
<dbReference type="RefSeq" id="WP_269127057.1">
    <property type="nucleotide sequence ID" value="NZ_JAPUBN010000019.1"/>
</dbReference>
<keyword evidence="2" id="KW-1185">Reference proteome</keyword>
<sequence length="55" mass="6049">MSQNRVNTLFGEADNLREKGIPLYVQVKKAIQNAIAEGRVLGGDTLPLNEILLNI</sequence>
<name>A0ABT4JX66_9GAMM</name>
<proteinExistence type="predicted"/>
<dbReference type="Proteomes" id="UP001149719">
    <property type="component" value="Unassembled WGS sequence"/>
</dbReference>
<evidence type="ECO:0008006" key="3">
    <source>
        <dbReference type="Google" id="ProtNLM"/>
    </source>
</evidence>
<comment type="caution">
    <text evidence="1">The sequence shown here is derived from an EMBL/GenBank/DDBJ whole genome shotgun (WGS) entry which is preliminary data.</text>
</comment>